<dbReference type="GO" id="GO:0008235">
    <property type="term" value="F:metalloexopeptidase activity"/>
    <property type="evidence" value="ECO:0007669"/>
    <property type="project" value="InterPro"/>
</dbReference>
<protein>
    <recommendedName>
        <fullName evidence="8">Peptidase M28 domain-containing protein</fullName>
    </recommendedName>
</protein>
<keyword evidence="4 7" id="KW-0732">Signal</keyword>
<dbReference type="KEGG" id="mbd:MEBOL_007452"/>
<dbReference type="Proteomes" id="UP000217289">
    <property type="component" value="Chromosome"/>
</dbReference>
<gene>
    <name evidence="9" type="ORF">MEBOL_007452</name>
</gene>
<evidence type="ECO:0000256" key="1">
    <source>
        <dbReference type="ARBA" id="ARBA00022438"/>
    </source>
</evidence>
<dbReference type="InterPro" id="IPR007484">
    <property type="entry name" value="Peptidase_M28"/>
</dbReference>
<dbReference type="OrthoDB" id="9789219at2"/>
<keyword evidence="3" id="KW-0479">Metal-binding</keyword>
<dbReference type="Gene3D" id="3.40.630.10">
    <property type="entry name" value="Zn peptidases"/>
    <property type="match status" value="1"/>
</dbReference>
<dbReference type="AlphaFoldDB" id="A0A250IS30"/>
<evidence type="ECO:0000256" key="3">
    <source>
        <dbReference type="ARBA" id="ARBA00022723"/>
    </source>
</evidence>
<feature type="domain" description="Peptidase M28" evidence="8">
    <location>
        <begin position="195"/>
        <end position="384"/>
    </location>
</feature>
<evidence type="ECO:0000313" key="9">
    <source>
        <dbReference type="EMBL" id="ATB33951.1"/>
    </source>
</evidence>
<dbReference type="PANTHER" id="PTHR12147:SF56">
    <property type="entry name" value="AMINOPEPTIDASE YDR415C-RELATED"/>
    <property type="match status" value="1"/>
</dbReference>
<name>A0A250IS30_9BACT</name>
<accession>A0A250IS30</accession>
<dbReference type="Pfam" id="PF04389">
    <property type="entry name" value="Peptidase_M28"/>
    <property type="match status" value="1"/>
</dbReference>
<evidence type="ECO:0000256" key="6">
    <source>
        <dbReference type="ARBA" id="ARBA00022833"/>
    </source>
</evidence>
<proteinExistence type="predicted"/>
<evidence type="ECO:0000256" key="4">
    <source>
        <dbReference type="ARBA" id="ARBA00022729"/>
    </source>
</evidence>
<keyword evidence="6" id="KW-0862">Zinc</keyword>
<keyword evidence="2" id="KW-0645">Protease</keyword>
<keyword evidence="5" id="KW-0378">Hydrolase</keyword>
<dbReference type="GO" id="GO:0046872">
    <property type="term" value="F:metal ion binding"/>
    <property type="evidence" value="ECO:0007669"/>
    <property type="project" value="UniProtKB-KW"/>
</dbReference>
<reference evidence="9 10" key="1">
    <citation type="submission" date="2017-06" db="EMBL/GenBank/DDBJ databases">
        <authorList>
            <person name="Kim H.J."/>
            <person name="Triplett B.A."/>
        </authorList>
    </citation>
    <scope>NUCLEOTIDE SEQUENCE [LARGE SCALE GENOMIC DNA]</scope>
    <source>
        <strain evidence="9 10">DSM 14713</strain>
    </source>
</reference>
<sequence>MGMSKFGPIAVWLACATSAYAEAPAKEKEVWITIGTDALSPVRTSLKGQGLTLATPTFEKGGVAVLRVSESQVEKLSGAMHSALNRCAGFIAHDSEAEAMAAVEAANAPRSVNTTLASYTLNNGATVNALLGEIQEINIRNTINSLSTNWTNRYYNVQNGADASTWLKNQWTTLAAGRSDIKVEFFTHSWKQSSVIATIQGTTLPNEVVVIGGHLDSINQSNPTTGVAPGADDDASGVASVTEIFRVAVAKGYKPARTVKFMAYAGEEVGLYGSKAIANSFKNSAVNVVGVMQLDMTNYKGSSYHFGIVSDNTNAQLNAFTKSLITTYQPELKDPYIDISCGYGCSDHASWHAAGYPATMPFEATMTTDNPKIHTANDTLSFTAGSASNSVKFAKLGASFLAELAKGATTGITPPSDGGGSSATIATYDSTYKAPRCAAVGTGCDSGTLLSGRATVGPEKSAPNTINSSCADGIKGTYFTDESNERIKVSTADGTNLAAGKTVTVEATVFAYSTSTDKLDLYYSASVTSPSWKLIGTYSPPAKGQTTISATYALPTGSVQAVRARFRYNGSEVACGAGDYTDHDDLIFAVQ</sequence>
<evidence type="ECO:0000259" key="8">
    <source>
        <dbReference type="Pfam" id="PF04389"/>
    </source>
</evidence>
<feature type="signal peptide" evidence="7">
    <location>
        <begin position="1"/>
        <end position="21"/>
    </location>
</feature>
<dbReference type="SUPFAM" id="SSF53187">
    <property type="entry name" value="Zn-dependent exopeptidases"/>
    <property type="match status" value="1"/>
</dbReference>
<dbReference type="GO" id="GO:0004177">
    <property type="term" value="F:aminopeptidase activity"/>
    <property type="evidence" value="ECO:0007669"/>
    <property type="project" value="UniProtKB-KW"/>
</dbReference>
<dbReference type="PANTHER" id="PTHR12147">
    <property type="entry name" value="METALLOPEPTIDASE M28 FAMILY MEMBER"/>
    <property type="match status" value="1"/>
</dbReference>
<keyword evidence="10" id="KW-1185">Reference proteome</keyword>
<evidence type="ECO:0000256" key="5">
    <source>
        <dbReference type="ARBA" id="ARBA00022801"/>
    </source>
</evidence>
<evidence type="ECO:0000313" key="10">
    <source>
        <dbReference type="Proteomes" id="UP000217289"/>
    </source>
</evidence>
<keyword evidence="1" id="KW-0031">Aminopeptidase</keyword>
<feature type="chain" id="PRO_5012287021" description="Peptidase M28 domain-containing protein" evidence="7">
    <location>
        <begin position="22"/>
        <end position="591"/>
    </location>
</feature>
<dbReference type="InterPro" id="IPR045175">
    <property type="entry name" value="M28_fam"/>
</dbReference>
<dbReference type="EMBL" id="CP022163">
    <property type="protein sequence ID" value="ATB33951.1"/>
    <property type="molecule type" value="Genomic_DNA"/>
</dbReference>
<evidence type="ECO:0000256" key="2">
    <source>
        <dbReference type="ARBA" id="ARBA00022670"/>
    </source>
</evidence>
<organism evidence="9 10">
    <name type="scientific">Melittangium boletus DSM 14713</name>
    <dbReference type="NCBI Taxonomy" id="1294270"/>
    <lineage>
        <taxon>Bacteria</taxon>
        <taxon>Pseudomonadati</taxon>
        <taxon>Myxococcota</taxon>
        <taxon>Myxococcia</taxon>
        <taxon>Myxococcales</taxon>
        <taxon>Cystobacterineae</taxon>
        <taxon>Archangiaceae</taxon>
        <taxon>Melittangium</taxon>
    </lineage>
</organism>
<dbReference type="GO" id="GO:0006508">
    <property type="term" value="P:proteolysis"/>
    <property type="evidence" value="ECO:0007669"/>
    <property type="project" value="UniProtKB-KW"/>
</dbReference>
<evidence type="ECO:0000256" key="7">
    <source>
        <dbReference type="SAM" id="SignalP"/>
    </source>
</evidence>